<dbReference type="RefSeq" id="WP_176764520.1">
    <property type="nucleotide sequence ID" value="NZ_FNEN01000001.1"/>
</dbReference>
<feature type="region of interest" description="Disordered" evidence="1">
    <location>
        <begin position="55"/>
        <end position="103"/>
    </location>
</feature>
<evidence type="ECO:0000313" key="3">
    <source>
        <dbReference type="EMBL" id="SDI27336.1"/>
    </source>
</evidence>
<feature type="chain" id="PRO_5038871889" evidence="2">
    <location>
        <begin position="23"/>
        <end position="223"/>
    </location>
</feature>
<dbReference type="AlphaFoldDB" id="A0A1G8J816"/>
<evidence type="ECO:0000256" key="2">
    <source>
        <dbReference type="SAM" id="SignalP"/>
    </source>
</evidence>
<dbReference type="Proteomes" id="UP000198853">
    <property type="component" value="Unassembled WGS sequence"/>
</dbReference>
<dbReference type="PROSITE" id="PS51257">
    <property type="entry name" value="PROKAR_LIPOPROTEIN"/>
    <property type="match status" value="1"/>
</dbReference>
<dbReference type="EMBL" id="FNEN01000001">
    <property type="protein sequence ID" value="SDI27336.1"/>
    <property type="molecule type" value="Genomic_DNA"/>
</dbReference>
<proteinExistence type="predicted"/>
<name>A0A1G8J816_9BACI</name>
<evidence type="ECO:0000313" key="4">
    <source>
        <dbReference type="Proteomes" id="UP000198853"/>
    </source>
</evidence>
<organism evidence="3 4">
    <name type="scientific">Natribacillus halophilus</name>
    <dbReference type="NCBI Taxonomy" id="549003"/>
    <lineage>
        <taxon>Bacteria</taxon>
        <taxon>Bacillati</taxon>
        <taxon>Bacillota</taxon>
        <taxon>Bacilli</taxon>
        <taxon>Bacillales</taxon>
        <taxon>Bacillaceae</taxon>
        <taxon>Natribacillus</taxon>
    </lineage>
</organism>
<evidence type="ECO:0000256" key="1">
    <source>
        <dbReference type="SAM" id="MobiDB-lite"/>
    </source>
</evidence>
<keyword evidence="4" id="KW-1185">Reference proteome</keyword>
<gene>
    <name evidence="3" type="ORF">SAMN04488123_10183</name>
</gene>
<protein>
    <submittedName>
        <fullName evidence="3">Sporulation lipoprotein YhcN/YlaJ (Spore_YhcN_YlaJ)</fullName>
    </submittedName>
</protein>
<keyword evidence="2" id="KW-0732">Signal</keyword>
<sequence>MRIHVPLLAAIALLVIATGCVQDTPEMGHTREHYDPELETGINLQDHLGPASDLMVPDNSPGNLTKGGTQDIDSQRDYGWHKNRINSVETGRVKNHPRLRDDPEALQQQVDDINQQYGDEADPATIKEKIEALDAVSHAHVVSHDNLLYIGIEGSSMNDGRLQETITSLVGEDEDFVWHTDRRAVHRIRAAEKTMAPDHEFGAHEWLEDAEYELQKIGDDWSH</sequence>
<keyword evidence="3" id="KW-0449">Lipoprotein</keyword>
<feature type="compositionally biased region" description="Polar residues" evidence="1">
    <location>
        <begin position="60"/>
        <end position="72"/>
    </location>
</feature>
<reference evidence="3 4" key="1">
    <citation type="submission" date="2016-10" db="EMBL/GenBank/DDBJ databases">
        <authorList>
            <person name="de Groot N.N."/>
        </authorList>
    </citation>
    <scope>NUCLEOTIDE SEQUENCE [LARGE SCALE GENOMIC DNA]</scope>
    <source>
        <strain evidence="3 4">DSM 21771</strain>
    </source>
</reference>
<feature type="signal peptide" evidence="2">
    <location>
        <begin position="1"/>
        <end position="22"/>
    </location>
</feature>
<accession>A0A1G8J816</accession>